<dbReference type="Proteomes" id="UP000274504">
    <property type="component" value="Unassembled WGS sequence"/>
</dbReference>
<dbReference type="WBParaSite" id="HDID_0000657301-mRNA-1">
    <property type="protein sequence ID" value="HDID_0000657301-mRNA-1"/>
    <property type="gene ID" value="HDID_0000657301"/>
</dbReference>
<dbReference type="EMBL" id="UYSG01006050">
    <property type="protein sequence ID" value="VDL58889.1"/>
    <property type="molecule type" value="Genomic_DNA"/>
</dbReference>
<dbReference type="AlphaFoldDB" id="A0A0R3SNQ8"/>
<proteinExistence type="predicted"/>
<accession>A0A0R3SNQ8</accession>
<evidence type="ECO:0000313" key="3">
    <source>
        <dbReference type="WBParaSite" id="HDID_0000657301-mRNA-1"/>
    </source>
</evidence>
<protein>
    <submittedName>
        <fullName evidence="3">FH2 domain-containing protein</fullName>
    </submittedName>
</protein>
<evidence type="ECO:0000313" key="1">
    <source>
        <dbReference type="EMBL" id="VDL58889.1"/>
    </source>
</evidence>
<sequence>MLILHFSEEDHQEEYKKMMMKRVAEIKEFFKNDPAGRKIAKAFHEFIDFVMIIREKAKSAIKEYAQKLVKADGKDDDDDDD</sequence>
<dbReference type="InterPro" id="IPR008860">
    <property type="entry name" value="Taeniidae_ag"/>
</dbReference>
<dbReference type="Pfam" id="PF05596">
    <property type="entry name" value="Taeniidae_ag"/>
    <property type="match status" value="1"/>
</dbReference>
<reference evidence="3" key="1">
    <citation type="submission" date="2017-02" db="UniProtKB">
        <authorList>
            <consortium name="WormBaseParasite"/>
        </authorList>
    </citation>
    <scope>IDENTIFICATION</scope>
</reference>
<organism evidence="3">
    <name type="scientific">Hymenolepis diminuta</name>
    <name type="common">Rat tapeworm</name>
    <dbReference type="NCBI Taxonomy" id="6216"/>
    <lineage>
        <taxon>Eukaryota</taxon>
        <taxon>Metazoa</taxon>
        <taxon>Spiralia</taxon>
        <taxon>Lophotrochozoa</taxon>
        <taxon>Platyhelminthes</taxon>
        <taxon>Cestoda</taxon>
        <taxon>Eucestoda</taxon>
        <taxon>Cyclophyllidea</taxon>
        <taxon>Hymenolepididae</taxon>
        <taxon>Hymenolepis</taxon>
    </lineage>
</organism>
<name>A0A0R3SNQ8_HYMDI</name>
<evidence type="ECO:0000313" key="2">
    <source>
        <dbReference type="Proteomes" id="UP000274504"/>
    </source>
</evidence>
<gene>
    <name evidence="1" type="ORF">HDID_LOCUS6571</name>
</gene>
<dbReference type="OrthoDB" id="6273758at2759"/>
<reference evidence="1 2" key="2">
    <citation type="submission" date="2018-11" db="EMBL/GenBank/DDBJ databases">
        <authorList>
            <consortium name="Pathogen Informatics"/>
        </authorList>
    </citation>
    <scope>NUCLEOTIDE SEQUENCE [LARGE SCALE GENOMIC DNA]</scope>
</reference>